<dbReference type="Pfam" id="PF13449">
    <property type="entry name" value="Phytase-like"/>
    <property type="match status" value="1"/>
</dbReference>
<dbReference type="InterPro" id="IPR015943">
    <property type="entry name" value="WD40/YVTN_repeat-like_dom_sf"/>
</dbReference>
<dbReference type="InterPro" id="IPR052956">
    <property type="entry name" value="Mesenchyme-surface_protein"/>
</dbReference>
<evidence type="ECO:0000259" key="2">
    <source>
        <dbReference type="Pfam" id="PF13449"/>
    </source>
</evidence>
<sequence>MRTHRRAAGLTAAALTATALVAAGPTATSTAAPTSPTTQAASGWFDRVATYPVFQNLPTGVAPTSQTVAEISAVTADGRTMIYTDAAGKRIGFLDLSDPAAPRGTGSVDLTQLGDASDEPTSVAVVGDYVLVVVDTSASFTNPSGRLDVIKISDRTRVRSIQLGGQPDSIAVSKDLKFAAIAIENQRDENATPSGGSKGDLPQAPAGFVQVVDLPSPSDPSGWTVTPVTLPSSALTGLTAPDDAEPEYVDINDANVLALTLQENNGVVFIDLATKAVLRSWSAGTVTLSGVDNTSDKVFNPTATITGVPREPDAIQWVGPDLVATANEGDWKGGSRGWTVFNATTGAVVWDAGTSFERIAVAHGLFNDARASKKGTEPEGLAFETFGGTPYAFVGSERSNFVAVYDMSDPTAPVFRQVLPTTNGPEGLLPVPSRNLLLTSSETDDASVGVRASVGVFRLGTSTPTFPSIVSTPTDGSAQPIGWTALGALSAAPGDPTHLWSASDSAASPGRLYSVDVSKSPAVIDRVVETTESGAPVALDIEAVSARSEGGFWLGSEGATGAANALVKVSATGVVQQRVSLPTAVSDRIKNWGIEGVAATGTGSAEQVYVALQRPLWVDPSVAAGAVQPVEGNNARIGRYDVATGAWTWFLYPLETTSTSGDWIGLSEITMVDSDTVAVIERDKLNGPAAAVKRVYTVDLPSTATGSVTPVTKRLAVDVLPTLRGLKGWTQEKLEGLTIGADRQVYAVTDNDGLKDATGETQFLRLGKATDVFSSALSSSTSLKLSATSMLLGGTATATVTVTPASSAASAGTVTLLDGGTPVATVKPSSTGVATFTFTPGLGSHSYTATWSGTDTRRPSTSSASTLVVGKVVTTTTLRADVGRKKVRLHATVTGATSGTVTFTSRGKVLGTATVRSGVATLVLKAKPGRRTVVASYAAHDSVLGSESNAVTVKVKKAKKRR</sequence>
<comment type="caution">
    <text evidence="5">The sequence shown here is derived from an EMBL/GenBank/DDBJ whole genome shotgun (WGS) entry which is preliminary data.</text>
</comment>
<feature type="domain" description="Bacterial Ig-like" evidence="3">
    <location>
        <begin position="876"/>
        <end position="955"/>
    </location>
</feature>
<keyword evidence="1" id="KW-0732">Signal</keyword>
<feature type="domain" description="Choice-of-anchor I" evidence="4">
    <location>
        <begin position="333"/>
        <end position="416"/>
    </location>
</feature>
<dbReference type="InterPro" id="IPR013783">
    <property type="entry name" value="Ig-like_fold"/>
</dbReference>
<dbReference type="InterPro" id="IPR011044">
    <property type="entry name" value="Quino_amine_DH_bsu"/>
</dbReference>
<dbReference type="InterPro" id="IPR055188">
    <property type="entry name" value="Choice_anch_I"/>
</dbReference>
<dbReference type="RefSeq" id="WP_160878276.1">
    <property type="nucleotide sequence ID" value="NZ_WUEK01000007.1"/>
</dbReference>
<keyword evidence="6" id="KW-1185">Reference proteome</keyword>
<dbReference type="SUPFAM" id="SSF50969">
    <property type="entry name" value="YVTN repeat-like/Quinoprotein amine dehydrogenase"/>
    <property type="match status" value="1"/>
</dbReference>
<dbReference type="AlphaFoldDB" id="A0A6L7EUF4"/>
<dbReference type="Pfam" id="PF22494">
    <property type="entry name" value="choice_anch_I"/>
    <property type="match status" value="1"/>
</dbReference>
<dbReference type="InterPro" id="IPR032109">
    <property type="entry name" value="Big_3_5"/>
</dbReference>
<proteinExistence type="predicted"/>
<accession>A0A6L7EUF4</accession>
<dbReference type="Proteomes" id="UP000473325">
    <property type="component" value="Unassembled WGS sequence"/>
</dbReference>
<feature type="signal peptide" evidence="1">
    <location>
        <begin position="1"/>
        <end position="22"/>
    </location>
</feature>
<organism evidence="5 6">
    <name type="scientific">Nocardioides flavescens</name>
    <dbReference type="NCBI Taxonomy" id="2691959"/>
    <lineage>
        <taxon>Bacteria</taxon>
        <taxon>Bacillati</taxon>
        <taxon>Actinomycetota</taxon>
        <taxon>Actinomycetes</taxon>
        <taxon>Propionibacteriales</taxon>
        <taxon>Nocardioidaceae</taxon>
        <taxon>Nocardioides</taxon>
    </lineage>
</organism>
<dbReference type="PANTHER" id="PTHR46928">
    <property type="entry name" value="MESENCHYME-SPECIFIC CELL SURFACE GLYCOPROTEIN"/>
    <property type="match status" value="1"/>
</dbReference>
<name>A0A6L7EUF4_9ACTN</name>
<dbReference type="EMBL" id="WUEK01000007">
    <property type="protein sequence ID" value="MXG90330.1"/>
    <property type="molecule type" value="Genomic_DNA"/>
</dbReference>
<dbReference type="Pfam" id="PF16640">
    <property type="entry name" value="Big_3_5"/>
    <property type="match status" value="2"/>
</dbReference>
<dbReference type="Gene3D" id="2.60.40.10">
    <property type="entry name" value="Immunoglobulins"/>
    <property type="match status" value="2"/>
</dbReference>
<protein>
    <submittedName>
        <fullName evidence="5">Alkaline phosphatase</fullName>
    </submittedName>
</protein>
<dbReference type="Gene3D" id="2.130.10.10">
    <property type="entry name" value="YVTN repeat-like/Quinoprotein amine dehydrogenase"/>
    <property type="match status" value="1"/>
</dbReference>
<evidence type="ECO:0000259" key="4">
    <source>
        <dbReference type="Pfam" id="PF22494"/>
    </source>
</evidence>
<evidence type="ECO:0000259" key="3">
    <source>
        <dbReference type="Pfam" id="PF16640"/>
    </source>
</evidence>
<feature type="domain" description="Phytase-like" evidence="2">
    <location>
        <begin position="482"/>
        <end position="752"/>
    </location>
</feature>
<dbReference type="GO" id="GO:0005975">
    <property type="term" value="P:carbohydrate metabolic process"/>
    <property type="evidence" value="ECO:0007669"/>
    <property type="project" value="UniProtKB-ARBA"/>
</dbReference>
<dbReference type="PANTHER" id="PTHR46928:SF1">
    <property type="entry name" value="MESENCHYME-SPECIFIC CELL SURFACE GLYCOPROTEIN"/>
    <property type="match status" value="1"/>
</dbReference>
<evidence type="ECO:0000313" key="5">
    <source>
        <dbReference type="EMBL" id="MXG90330.1"/>
    </source>
</evidence>
<dbReference type="InterPro" id="IPR027372">
    <property type="entry name" value="Phytase-like_dom"/>
</dbReference>
<reference evidence="5 6" key="1">
    <citation type="submission" date="2019-12" db="EMBL/GenBank/DDBJ databases">
        <authorList>
            <person name="Kun Z."/>
        </authorList>
    </citation>
    <scope>NUCLEOTIDE SEQUENCE [LARGE SCALE GENOMIC DNA]</scope>
    <source>
        <strain evidence="5 6">YIM 123512</strain>
    </source>
</reference>
<evidence type="ECO:0000313" key="6">
    <source>
        <dbReference type="Proteomes" id="UP000473325"/>
    </source>
</evidence>
<feature type="domain" description="Bacterial Ig-like" evidence="3">
    <location>
        <begin position="785"/>
        <end position="869"/>
    </location>
</feature>
<feature type="chain" id="PRO_5038524733" evidence="1">
    <location>
        <begin position="23"/>
        <end position="962"/>
    </location>
</feature>
<gene>
    <name evidence="5" type="ORF">GRQ65_12305</name>
</gene>
<evidence type="ECO:0000256" key="1">
    <source>
        <dbReference type="SAM" id="SignalP"/>
    </source>
</evidence>